<accession>A0ABD3VFI7</accession>
<protein>
    <submittedName>
        <fullName evidence="2">Uncharacterized protein</fullName>
    </submittedName>
</protein>
<sequence>MDANIPNKEIRSRNNIPWLKKKQKHMSKRKQRLYRQAKKTKKWANHRSFSKECKRSLRRAEWEYVNTNIIDGLTNSNTKPFWKYVKSKRQDSNGIAPLKK</sequence>
<feature type="region of interest" description="Disordered" evidence="1">
    <location>
        <begin position="1"/>
        <end position="31"/>
    </location>
</feature>
<dbReference type="EMBL" id="JBJQND010000012">
    <property type="protein sequence ID" value="KAL3859285.1"/>
    <property type="molecule type" value="Genomic_DNA"/>
</dbReference>
<feature type="non-terminal residue" evidence="2">
    <location>
        <position position="100"/>
    </location>
</feature>
<reference evidence="2 3" key="1">
    <citation type="submission" date="2024-11" db="EMBL/GenBank/DDBJ databases">
        <title>Chromosome-level genome assembly of the freshwater bivalve Anodonta woodiana.</title>
        <authorList>
            <person name="Chen X."/>
        </authorList>
    </citation>
    <scope>NUCLEOTIDE SEQUENCE [LARGE SCALE GENOMIC DNA]</scope>
    <source>
        <strain evidence="2">MN2024</strain>
        <tissue evidence="2">Gills</tissue>
    </source>
</reference>
<comment type="caution">
    <text evidence="2">The sequence shown here is derived from an EMBL/GenBank/DDBJ whole genome shotgun (WGS) entry which is preliminary data.</text>
</comment>
<organism evidence="2 3">
    <name type="scientific">Sinanodonta woodiana</name>
    <name type="common">Chinese pond mussel</name>
    <name type="synonym">Anodonta woodiana</name>
    <dbReference type="NCBI Taxonomy" id="1069815"/>
    <lineage>
        <taxon>Eukaryota</taxon>
        <taxon>Metazoa</taxon>
        <taxon>Spiralia</taxon>
        <taxon>Lophotrochozoa</taxon>
        <taxon>Mollusca</taxon>
        <taxon>Bivalvia</taxon>
        <taxon>Autobranchia</taxon>
        <taxon>Heteroconchia</taxon>
        <taxon>Palaeoheterodonta</taxon>
        <taxon>Unionida</taxon>
        <taxon>Unionoidea</taxon>
        <taxon>Unionidae</taxon>
        <taxon>Unioninae</taxon>
        <taxon>Sinanodonta</taxon>
    </lineage>
</organism>
<dbReference type="AlphaFoldDB" id="A0ABD3VFI7"/>
<feature type="compositionally biased region" description="Basic residues" evidence="1">
    <location>
        <begin position="19"/>
        <end position="31"/>
    </location>
</feature>
<evidence type="ECO:0000313" key="2">
    <source>
        <dbReference type="EMBL" id="KAL3859285.1"/>
    </source>
</evidence>
<proteinExistence type="predicted"/>
<dbReference type="Proteomes" id="UP001634394">
    <property type="component" value="Unassembled WGS sequence"/>
</dbReference>
<evidence type="ECO:0000256" key="1">
    <source>
        <dbReference type="SAM" id="MobiDB-lite"/>
    </source>
</evidence>
<evidence type="ECO:0000313" key="3">
    <source>
        <dbReference type="Proteomes" id="UP001634394"/>
    </source>
</evidence>
<keyword evidence="3" id="KW-1185">Reference proteome</keyword>
<gene>
    <name evidence="2" type="ORF">ACJMK2_009511</name>
</gene>
<name>A0ABD3VFI7_SINWO</name>